<comment type="catalytic activity">
    <reaction evidence="8">
        <text>L-phenylalanine(in) = L-phenylalanine(out)</text>
        <dbReference type="Rhea" id="RHEA:27950"/>
        <dbReference type="ChEBI" id="CHEBI:58095"/>
    </reaction>
</comment>
<sequence length="598" mass="65497">MAPSLAHAFNRRWWMAITAIIENLLFSAVLLGWGSLLIMLKDEGFYSHLCVENETLNANISSMERHWPSCVEQEEMLNLGFTIGSFLLSAATLPLGILMDKYGPRPLRLVGSACFAASCAMIAAAAYNPEVLSALIFLAVSFNGFGGICLTFTSLTLPNLFGNIRSTILSLMIGSYASSAVTFPGVKVIYDLGVSFRVIMWTWSGMACMVFLNCFLNWPAESFPSPEDIRSIEMVKLSGLTEKGYAAVSVMEDMTGSKKPEPKKTDSQKTIQGSLPLCSSMCTPIFMWSVISMAMTQLRLIFFMGAMNKMLEFLVTHGNPHPSEELQREVDNQVSIYSAIFGTLQLLCLLTCPLIGYIMDWRMKECEDETADVTAEKSQSDPPKRDRKIQKLTNAMRAFIFTNLLLVAFGIISLIDNLPLQVLSFVLHTIVRGFIHSCCGGLYAAVYPANHFGTLTGMQSMISAAFALLQQPLFILMVGHLNGDPYWINMALLIFSLTGFLLPGYLFYHRRNLILAKAGYDQSTSSQSDEEMVPLKHSANGISNGEANGHVANGKANGYLANDEANGHVANGNANGHVPNCEANGHISNGYIPNGHAV</sequence>
<evidence type="ECO:0000256" key="10">
    <source>
        <dbReference type="ARBA" id="ARBA00036777"/>
    </source>
</evidence>
<evidence type="ECO:0000256" key="2">
    <source>
        <dbReference type="ARBA" id="ARBA00006595"/>
    </source>
</evidence>
<dbReference type="SUPFAM" id="SSF103473">
    <property type="entry name" value="MFS general substrate transporter"/>
    <property type="match status" value="1"/>
</dbReference>
<dbReference type="InterPro" id="IPR036259">
    <property type="entry name" value="MFS_trans_sf"/>
</dbReference>
<feature type="transmembrane region" description="Helical" evidence="12">
    <location>
        <begin position="133"/>
        <end position="155"/>
    </location>
</feature>
<protein>
    <submittedName>
        <fullName evidence="13">LOW QUALITY PROTEIN: solute carrier family 43 member 1b</fullName>
    </submittedName>
</protein>
<dbReference type="EMBL" id="OY660866">
    <property type="protein sequence ID" value="CAJ1053386.1"/>
    <property type="molecule type" value="Genomic_DNA"/>
</dbReference>
<dbReference type="PANTHER" id="PTHR20766:SF0">
    <property type="entry name" value="LARGE NEUTRAL AMINO ACIDS TRANSPORTER SMALL SUBUNIT 3"/>
    <property type="match status" value="1"/>
</dbReference>
<name>A0AAV1EXW1_XYRNO</name>
<dbReference type="PANTHER" id="PTHR20766">
    <property type="entry name" value="LARGE NEUTRAL AMINO ACIDS TRANSPORTER SMALL SUBUNIT 4-LIKE ISOFORM X1"/>
    <property type="match status" value="1"/>
</dbReference>
<proteinExistence type="inferred from homology"/>
<feature type="transmembrane region" description="Helical" evidence="12">
    <location>
        <begin position="336"/>
        <end position="358"/>
    </location>
</feature>
<keyword evidence="6 12" id="KW-0472">Membrane</keyword>
<dbReference type="GO" id="GO:0015175">
    <property type="term" value="F:neutral L-amino acid transmembrane transporter activity"/>
    <property type="evidence" value="ECO:0007669"/>
    <property type="project" value="TreeGrafter"/>
</dbReference>
<feature type="transmembrane region" description="Helical" evidence="12">
    <location>
        <begin position="12"/>
        <end position="39"/>
    </location>
</feature>
<keyword evidence="7" id="KW-0325">Glycoprotein</keyword>
<comment type="catalytic activity">
    <reaction evidence="11">
        <text>L-leucine(in) = L-leucine(out)</text>
        <dbReference type="Rhea" id="RHEA:73011"/>
        <dbReference type="ChEBI" id="CHEBI:57427"/>
    </reaction>
</comment>
<feature type="transmembrane region" description="Helical" evidence="12">
    <location>
        <begin position="76"/>
        <end position="97"/>
    </location>
</feature>
<feature type="transmembrane region" description="Helical" evidence="12">
    <location>
        <begin position="198"/>
        <end position="216"/>
    </location>
</feature>
<dbReference type="GO" id="GO:0005886">
    <property type="term" value="C:plasma membrane"/>
    <property type="evidence" value="ECO:0007669"/>
    <property type="project" value="UniProtKB-SubCell"/>
</dbReference>
<comment type="similarity">
    <text evidence="2">Belongs to the SLC43A transporter (TC 2.A.1.44) family.</text>
</comment>
<feature type="transmembrane region" description="Helical" evidence="12">
    <location>
        <begin position="167"/>
        <end position="186"/>
    </location>
</feature>
<evidence type="ECO:0000256" key="4">
    <source>
        <dbReference type="ARBA" id="ARBA00022692"/>
    </source>
</evidence>
<evidence type="ECO:0000256" key="1">
    <source>
        <dbReference type="ARBA" id="ARBA00004651"/>
    </source>
</evidence>
<evidence type="ECO:0000256" key="12">
    <source>
        <dbReference type="SAM" id="Phobius"/>
    </source>
</evidence>
<gene>
    <name evidence="13" type="ORF">XNOV1_A014223</name>
</gene>
<dbReference type="InterPro" id="IPR011701">
    <property type="entry name" value="MFS"/>
</dbReference>
<feature type="transmembrane region" description="Helical" evidence="12">
    <location>
        <begin position="395"/>
        <end position="415"/>
    </location>
</feature>
<evidence type="ECO:0000256" key="3">
    <source>
        <dbReference type="ARBA" id="ARBA00022475"/>
    </source>
</evidence>
<evidence type="ECO:0000256" key="9">
    <source>
        <dbReference type="ARBA" id="ARBA00036530"/>
    </source>
</evidence>
<comment type="subcellular location">
    <subcellularLocation>
        <location evidence="1">Cell membrane</location>
        <topology evidence="1">Multi-pass membrane protein</topology>
    </subcellularLocation>
</comment>
<keyword evidence="3" id="KW-1003">Cell membrane</keyword>
<reference evidence="13" key="1">
    <citation type="submission" date="2023-08" db="EMBL/GenBank/DDBJ databases">
        <authorList>
            <person name="Alioto T."/>
            <person name="Alioto T."/>
            <person name="Gomez Garrido J."/>
        </authorList>
    </citation>
    <scope>NUCLEOTIDE SEQUENCE</scope>
</reference>
<feature type="transmembrane region" description="Helical" evidence="12">
    <location>
        <begin position="427"/>
        <end position="449"/>
    </location>
</feature>
<feature type="transmembrane region" description="Helical" evidence="12">
    <location>
        <begin position="461"/>
        <end position="481"/>
    </location>
</feature>
<evidence type="ECO:0000256" key="7">
    <source>
        <dbReference type="ARBA" id="ARBA00023180"/>
    </source>
</evidence>
<dbReference type="AlphaFoldDB" id="A0AAV1EXW1"/>
<keyword evidence="14" id="KW-1185">Reference proteome</keyword>
<comment type="catalytic activity">
    <reaction evidence="10">
        <text>L-isoleucine(in) = L-isoleucine(out)</text>
        <dbReference type="Rhea" id="RHEA:70943"/>
        <dbReference type="ChEBI" id="CHEBI:58045"/>
    </reaction>
</comment>
<dbReference type="Gene3D" id="1.20.1250.20">
    <property type="entry name" value="MFS general substrate transporter like domains"/>
    <property type="match status" value="1"/>
</dbReference>
<evidence type="ECO:0000256" key="8">
    <source>
        <dbReference type="ARBA" id="ARBA00036466"/>
    </source>
</evidence>
<comment type="catalytic activity">
    <reaction evidence="9">
        <text>L-methionine(in) = L-methionine(out)</text>
        <dbReference type="Rhea" id="RHEA:70939"/>
        <dbReference type="ChEBI" id="CHEBI:57844"/>
    </reaction>
</comment>
<feature type="transmembrane region" description="Helical" evidence="12">
    <location>
        <begin position="109"/>
        <end position="127"/>
    </location>
</feature>
<evidence type="ECO:0000256" key="6">
    <source>
        <dbReference type="ARBA" id="ARBA00023136"/>
    </source>
</evidence>
<dbReference type="FunFam" id="1.20.1250.20:FF:000274">
    <property type="entry name" value="Solute carrier family 43 member 1"/>
    <property type="match status" value="1"/>
</dbReference>
<dbReference type="Pfam" id="PF07690">
    <property type="entry name" value="MFS_1"/>
    <property type="match status" value="1"/>
</dbReference>
<keyword evidence="5 12" id="KW-1133">Transmembrane helix</keyword>
<evidence type="ECO:0000313" key="14">
    <source>
        <dbReference type="Proteomes" id="UP001178508"/>
    </source>
</evidence>
<evidence type="ECO:0000256" key="5">
    <source>
        <dbReference type="ARBA" id="ARBA00022989"/>
    </source>
</evidence>
<evidence type="ECO:0000256" key="11">
    <source>
        <dbReference type="ARBA" id="ARBA00036887"/>
    </source>
</evidence>
<accession>A0AAV1EXW1</accession>
<evidence type="ECO:0000313" key="13">
    <source>
        <dbReference type="EMBL" id="CAJ1053386.1"/>
    </source>
</evidence>
<keyword evidence="4 12" id="KW-0812">Transmembrane</keyword>
<feature type="transmembrane region" description="Helical" evidence="12">
    <location>
        <begin position="487"/>
        <end position="508"/>
    </location>
</feature>
<organism evidence="13 14">
    <name type="scientific">Xyrichtys novacula</name>
    <name type="common">Pearly razorfish</name>
    <name type="synonym">Hemipteronotus novacula</name>
    <dbReference type="NCBI Taxonomy" id="13765"/>
    <lineage>
        <taxon>Eukaryota</taxon>
        <taxon>Metazoa</taxon>
        <taxon>Chordata</taxon>
        <taxon>Craniata</taxon>
        <taxon>Vertebrata</taxon>
        <taxon>Euteleostomi</taxon>
        <taxon>Actinopterygii</taxon>
        <taxon>Neopterygii</taxon>
        <taxon>Teleostei</taxon>
        <taxon>Neoteleostei</taxon>
        <taxon>Acanthomorphata</taxon>
        <taxon>Eupercaria</taxon>
        <taxon>Labriformes</taxon>
        <taxon>Labridae</taxon>
        <taxon>Xyrichtys</taxon>
    </lineage>
</organism>
<dbReference type="Proteomes" id="UP001178508">
    <property type="component" value="Chromosome 3"/>
</dbReference>
<dbReference type="GO" id="GO:0015179">
    <property type="term" value="F:L-amino acid transmembrane transporter activity"/>
    <property type="evidence" value="ECO:0007669"/>
    <property type="project" value="TreeGrafter"/>
</dbReference>
<feature type="transmembrane region" description="Helical" evidence="12">
    <location>
        <begin position="285"/>
        <end position="307"/>
    </location>
</feature>